<accession>A0A0D3E088</accession>
<dbReference type="Proteomes" id="UP000032141">
    <property type="component" value="Chromosome C9"/>
</dbReference>
<dbReference type="Gramene" id="Bo9g006440.1">
    <property type="protein sequence ID" value="Bo9g006440.1"/>
    <property type="gene ID" value="Bo9g006440"/>
</dbReference>
<reference evidence="1 2" key="1">
    <citation type="journal article" date="2014" name="Genome Biol.">
        <title>Transcriptome and methylome profiling reveals relics of genome dominance in the mesopolyploid Brassica oleracea.</title>
        <authorList>
            <person name="Parkin I.A."/>
            <person name="Koh C."/>
            <person name="Tang H."/>
            <person name="Robinson S.J."/>
            <person name="Kagale S."/>
            <person name="Clarke W.E."/>
            <person name="Town C.D."/>
            <person name="Nixon J."/>
            <person name="Krishnakumar V."/>
            <person name="Bidwell S.L."/>
            <person name="Denoeud F."/>
            <person name="Belcram H."/>
            <person name="Links M.G."/>
            <person name="Just J."/>
            <person name="Clarke C."/>
            <person name="Bender T."/>
            <person name="Huebert T."/>
            <person name="Mason A.S."/>
            <person name="Pires J.C."/>
            <person name="Barker G."/>
            <person name="Moore J."/>
            <person name="Walley P.G."/>
            <person name="Manoli S."/>
            <person name="Batley J."/>
            <person name="Edwards D."/>
            <person name="Nelson M.N."/>
            <person name="Wang X."/>
            <person name="Paterson A.H."/>
            <person name="King G."/>
            <person name="Bancroft I."/>
            <person name="Chalhoub B."/>
            <person name="Sharpe A.G."/>
        </authorList>
    </citation>
    <scope>NUCLEOTIDE SEQUENCE</scope>
    <source>
        <strain evidence="1 2">cv. TO1000</strain>
    </source>
</reference>
<dbReference type="AlphaFoldDB" id="A0A0D3E088"/>
<evidence type="ECO:0000313" key="2">
    <source>
        <dbReference type="Proteomes" id="UP000032141"/>
    </source>
</evidence>
<organism evidence="1 2">
    <name type="scientific">Brassica oleracea var. oleracea</name>
    <dbReference type="NCBI Taxonomy" id="109376"/>
    <lineage>
        <taxon>Eukaryota</taxon>
        <taxon>Viridiplantae</taxon>
        <taxon>Streptophyta</taxon>
        <taxon>Embryophyta</taxon>
        <taxon>Tracheophyta</taxon>
        <taxon>Spermatophyta</taxon>
        <taxon>Magnoliopsida</taxon>
        <taxon>eudicotyledons</taxon>
        <taxon>Gunneridae</taxon>
        <taxon>Pentapetalae</taxon>
        <taxon>rosids</taxon>
        <taxon>malvids</taxon>
        <taxon>Brassicales</taxon>
        <taxon>Brassicaceae</taxon>
        <taxon>Brassiceae</taxon>
        <taxon>Brassica</taxon>
    </lineage>
</organism>
<proteinExistence type="predicted"/>
<protein>
    <submittedName>
        <fullName evidence="1">Uncharacterized protein</fullName>
    </submittedName>
</protein>
<dbReference type="EnsemblPlants" id="Bo9g006440.1">
    <property type="protein sequence ID" value="Bo9g006440.1"/>
    <property type="gene ID" value="Bo9g006440"/>
</dbReference>
<keyword evidence="2" id="KW-1185">Reference proteome</keyword>
<evidence type="ECO:0000313" key="1">
    <source>
        <dbReference type="EnsemblPlants" id="Bo9g006440.1"/>
    </source>
</evidence>
<name>A0A0D3E088_BRAOL</name>
<reference evidence="1" key="2">
    <citation type="submission" date="2015-03" db="UniProtKB">
        <authorList>
            <consortium name="EnsemblPlants"/>
        </authorList>
    </citation>
    <scope>IDENTIFICATION</scope>
</reference>
<dbReference type="HOGENOM" id="CLU_2852796_0_0_1"/>
<sequence>MYSINKLLIDKSGCLHLSVVRLDSTGTGMLMHGFIGEQKQSCMNCWKKSWRIYVANQFNSHKKKP</sequence>